<evidence type="ECO:0000259" key="4">
    <source>
        <dbReference type="Pfam" id="PF10254"/>
    </source>
</evidence>
<comment type="caution">
    <text evidence="6">The sequence shown here is derived from an EMBL/GenBank/DDBJ whole genome shotgun (WGS) entry which is preliminary data.</text>
</comment>
<dbReference type="EMBL" id="VZZY01027521">
    <property type="protein sequence ID" value="NXW66832.1"/>
    <property type="molecule type" value="Genomic_DNA"/>
</dbReference>
<dbReference type="Pfam" id="PF25332">
    <property type="entry name" value="C2_PACS_N"/>
    <property type="match status" value="1"/>
</dbReference>
<feature type="compositionally biased region" description="Acidic residues" evidence="3">
    <location>
        <begin position="134"/>
        <end position="151"/>
    </location>
</feature>
<dbReference type="OrthoDB" id="28829at2759"/>
<dbReference type="InterPro" id="IPR019381">
    <property type="entry name" value="PACS1/2_C"/>
</dbReference>
<dbReference type="Pfam" id="PF10254">
    <property type="entry name" value="Pacs-1"/>
    <property type="match status" value="1"/>
</dbReference>
<feature type="region of interest" description="Disordered" evidence="3">
    <location>
        <begin position="230"/>
        <end position="306"/>
    </location>
</feature>
<feature type="region of interest" description="Disordered" evidence="3">
    <location>
        <begin position="109"/>
        <end position="171"/>
    </location>
</feature>
<dbReference type="PANTHER" id="PTHR13280:SF14">
    <property type="entry name" value="PHOSPHOFURIN ACIDIC CLUSTER SORTING PROTEIN 1"/>
    <property type="match status" value="1"/>
</dbReference>
<keyword evidence="7" id="KW-1185">Reference proteome</keyword>
<proteinExistence type="inferred from homology"/>
<accession>A0A7L4DZX5</accession>
<sequence length="818" mass="90430">GSKRVLRSNEYVLPPGGLMETELELTFSLQYPHFLKRDGNKLQIMLQRRKRYKNRTILGYKTLAVGVINMAEVMQHPTDGGQLLGLHSNMKDMNIRVAEISIYSLSSQPIDHEDGTIPSGPKIKASDRSPDIDNYSEEEDDSFSSEQEASDDAVQGQDLFDEEDDLRKTKKARRKMIRTTSMTRQPNFKQKFVALLKRFKVTEEVLDSDPVDQTQEVEEDLGLLYDSLEECNNSESGPEIEDNESVHSTPKPTLRRFFEGVSHSGSQTEIGSLHSQKGQDQESRSPGEIDKWKPGALQPQEEPGVEVSAVELAAEQPCSWLAPAEAATREGSVDRLAQLGPGTKAELPSAVSPSKAESKQLWRPRSTSVKDRQSSKGQGGRASSLDSESSPDSWHSTQVPRKSVYDQLNQILVSDEQLPESIVLVNVTEWQGQYVSEQLQAHKQLVVSTCSVADIQAAFNTTVSRIQRYCNCNSHMPPPVKVVVAGDQSYLSVVLRFFVEQLASKTPDWLNYLRFLLVPLGSHPLAKYLASVDNKYSTLFLDTAWRELFSRAEPPIADTVDIAGRVAQFIAGASFSHQLPISEAMLTYKQKSPDDDSCQKFVPFVGVVKVGLVEQSFSASVDSDDATVCTPSLLSSVPAPGGVAPYGKETVSTPPPSPSVSSGLSGAGSLSPGVEVMGLQVDYWTIQGLDRKKEGEKRETGIKNTLKSNFRSLQVSRIPCTGELVPPSTMAMTVVTKEKNKKVMFLSKKPKEKDLEPKSQVIEGITRLICTAKHQNTMLRVSIDGVEWNDVKFFQLAAQWPTHVKYLPVGIFGYSKNV</sequence>
<dbReference type="GO" id="GO:0072659">
    <property type="term" value="P:protein localization to plasma membrane"/>
    <property type="evidence" value="ECO:0007669"/>
    <property type="project" value="TreeGrafter"/>
</dbReference>
<protein>
    <submittedName>
        <fullName evidence="6">PACS1 protein</fullName>
    </submittedName>
</protein>
<feature type="region of interest" description="Disordered" evidence="3">
    <location>
        <begin position="341"/>
        <end position="399"/>
    </location>
</feature>
<evidence type="ECO:0000313" key="7">
    <source>
        <dbReference type="Proteomes" id="UP000541249"/>
    </source>
</evidence>
<evidence type="ECO:0000313" key="6">
    <source>
        <dbReference type="EMBL" id="NXW66832.1"/>
    </source>
</evidence>
<dbReference type="InterPro" id="IPR057541">
    <property type="entry name" value="PACS1/2_N"/>
</dbReference>
<dbReference type="AlphaFoldDB" id="A0A7L4DZX5"/>
<evidence type="ECO:0000256" key="1">
    <source>
        <dbReference type="ARBA" id="ARBA00008590"/>
    </source>
</evidence>
<feature type="compositionally biased region" description="Low complexity" evidence="3">
    <location>
        <begin position="383"/>
        <end position="396"/>
    </location>
</feature>
<evidence type="ECO:0000256" key="2">
    <source>
        <dbReference type="ARBA" id="ARBA00022553"/>
    </source>
</evidence>
<organism evidence="6 7">
    <name type="scientific">Eurystomus gularis</name>
    <dbReference type="NCBI Taxonomy" id="325343"/>
    <lineage>
        <taxon>Eukaryota</taxon>
        <taxon>Metazoa</taxon>
        <taxon>Chordata</taxon>
        <taxon>Craniata</taxon>
        <taxon>Vertebrata</taxon>
        <taxon>Euteleostomi</taxon>
        <taxon>Archelosauria</taxon>
        <taxon>Archosauria</taxon>
        <taxon>Dinosauria</taxon>
        <taxon>Saurischia</taxon>
        <taxon>Theropoda</taxon>
        <taxon>Coelurosauria</taxon>
        <taxon>Aves</taxon>
        <taxon>Neognathae</taxon>
        <taxon>Neoaves</taxon>
        <taxon>Telluraves</taxon>
        <taxon>Coraciimorphae</taxon>
        <taxon>Coraciiformes</taxon>
        <taxon>Coraciidae</taxon>
        <taxon>Eurystomus</taxon>
    </lineage>
</organism>
<feature type="compositionally biased region" description="Basic and acidic residues" evidence="3">
    <location>
        <begin position="277"/>
        <end position="293"/>
    </location>
</feature>
<feature type="domain" description="Phosphofurin acidic cluster sorting protein 1/2 C-terminal" evidence="4">
    <location>
        <begin position="404"/>
        <end position="815"/>
    </location>
</feature>
<reference evidence="6 7" key="1">
    <citation type="submission" date="2019-09" db="EMBL/GenBank/DDBJ databases">
        <title>Bird 10,000 Genomes (B10K) Project - Family phase.</title>
        <authorList>
            <person name="Zhang G."/>
        </authorList>
    </citation>
    <scope>NUCLEOTIDE SEQUENCE [LARGE SCALE GENOMIC DNA]</scope>
    <source>
        <strain evidence="6">B10K-DU-002-51</strain>
        <tissue evidence="6">Muscle</tissue>
    </source>
</reference>
<keyword evidence="2" id="KW-0597">Phosphoprotein</keyword>
<dbReference type="Proteomes" id="UP000541249">
    <property type="component" value="Unassembled WGS sequence"/>
</dbReference>
<dbReference type="PANTHER" id="PTHR13280">
    <property type="entry name" value="PHOSPHOFURIN ACIDIC CLUSTER SORTING PROTEIN"/>
    <property type="match status" value="1"/>
</dbReference>
<evidence type="ECO:0000259" key="5">
    <source>
        <dbReference type="Pfam" id="PF25332"/>
    </source>
</evidence>
<name>A0A7L4DZX5_9AVES</name>
<comment type="similarity">
    <text evidence="1">Belongs to the PACS family.</text>
</comment>
<feature type="non-terminal residue" evidence="6">
    <location>
        <position position="818"/>
    </location>
</feature>
<feature type="non-terminal residue" evidence="6">
    <location>
        <position position="1"/>
    </location>
</feature>
<feature type="domain" description="Phosphofurin acidic cluster sorting protein 1/2 N-terminal C2" evidence="5">
    <location>
        <begin position="1"/>
        <end position="110"/>
    </location>
</feature>
<dbReference type="GO" id="GO:0044325">
    <property type="term" value="F:transmembrane transporter binding"/>
    <property type="evidence" value="ECO:0007669"/>
    <property type="project" value="TreeGrafter"/>
</dbReference>
<feature type="region of interest" description="Disordered" evidence="3">
    <location>
        <begin position="645"/>
        <end position="667"/>
    </location>
</feature>
<evidence type="ECO:0000256" key="3">
    <source>
        <dbReference type="SAM" id="MobiDB-lite"/>
    </source>
</evidence>
<gene>
    <name evidence="6" type="primary">Pacs1_1</name>
    <name evidence="6" type="ORF">EURGUL_R14089</name>
</gene>
<feature type="compositionally biased region" description="Polar residues" evidence="3">
    <location>
        <begin position="263"/>
        <end position="276"/>
    </location>
</feature>